<accession>A0A1J1E287</accession>
<dbReference type="KEGG" id="ise:JBKA6_1056"/>
<keyword evidence="6" id="KW-0378">Hydrolase</keyword>
<dbReference type="EC" id="3.4.11.9" evidence="4"/>
<dbReference type="InterPro" id="IPR029149">
    <property type="entry name" value="Creatin/AminoP/Spt16_N"/>
</dbReference>
<dbReference type="InterPro" id="IPR007865">
    <property type="entry name" value="Aminopep_P_N"/>
</dbReference>
<dbReference type="AlphaFoldDB" id="A0A1J1E287"/>
<dbReference type="InterPro" id="IPR000994">
    <property type="entry name" value="Pept_M24"/>
</dbReference>
<evidence type="ECO:0000256" key="7">
    <source>
        <dbReference type="ARBA" id="ARBA00023211"/>
    </source>
</evidence>
<reference evidence="9 10" key="1">
    <citation type="submission" date="2014-03" db="EMBL/GenBank/DDBJ databases">
        <title>complete genome sequence of Flavobacteriaceae bacterium JBKA-6.</title>
        <authorList>
            <person name="Takano T."/>
            <person name="Nakamura Y."/>
            <person name="Takuma S."/>
            <person name="Yasuike M."/>
            <person name="Matsuyama T."/>
            <person name="Sakai T."/>
            <person name="Fujiwara A."/>
            <person name="Kimoto K."/>
            <person name="Fukuda Y."/>
            <person name="Kondo H."/>
            <person name="Hirono I."/>
            <person name="Nakayasu C."/>
        </authorList>
    </citation>
    <scope>NUCLEOTIDE SEQUENCE [LARGE SCALE GENOMIC DNA]</scope>
    <source>
        <strain evidence="9 10">JBKA-6</strain>
    </source>
</reference>
<sequence>MRYLSIPNELFIHNRNEFIKNIKPNSLAVFNSNPIVNTGADSTMPFYQHRDIFFLSGINQEDSILLLFPDAVEEKHREILFLRETNDHIAVWEGEKLTKQKAREISGIETIYWTSDFDSVFKILVFQSDRIYLNTNEHLRANVEIPNRELDFIKKCKEKYPLHEYGRISPIMHKIRSVKHKIELELLQRACDITEKGFRRLLKFVKPDVMEYELEAEMIHEFVCNRSKGYAYTPIIASGANACILHYIENNNKCKDGDMILIDAGAEYANYCSDMTRCMPVNGRFTDRQKSVYNAVLNVKKGAEELLRPGLLLSEYHKEVGKMMEKELLNLKLIDKTDIKNQSKDNPAYKKYFMHGTSHFLGLDTHDIGFFHEPIKENMVFTIEPGIYIREESLGIRLEDDVVIQSQGAPFNLMKNIPIEVEDIESEMMAR</sequence>
<dbReference type="GO" id="GO:0006508">
    <property type="term" value="P:proteolysis"/>
    <property type="evidence" value="ECO:0007669"/>
    <property type="project" value="TreeGrafter"/>
</dbReference>
<keyword evidence="9" id="KW-0645">Protease</keyword>
<evidence type="ECO:0000256" key="4">
    <source>
        <dbReference type="ARBA" id="ARBA00012574"/>
    </source>
</evidence>
<dbReference type="SMART" id="SM01011">
    <property type="entry name" value="AMP_N"/>
    <property type="match status" value="1"/>
</dbReference>
<evidence type="ECO:0000313" key="9">
    <source>
        <dbReference type="EMBL" id="BAV95069.1"/>
    </source>
</evidence>
<feature type="domain" description="Aminopeptidase P N-terminal" evidence="8">
    <location>
        <begin position="6"/>
        <end position="142"/>
    </location>
</feature>
<dbReference type="Pfam" id="PF05195">
    <property type="entry name" value="AMP_N"/>
    <property type="match status" value="1"/>
</dbReference>
<dbReference type="PANTHER" id="PTHR43226">
    <property type="entry name" value="XAA-PRO AMINOPEPTIDASE 3"/>
    <property type="match status" value="1"/>
</dbReference>
<protein>
    <recommendedName>
        <fullName evidence="4">Xaa-Pro aminopeptidase</fullName>
        <ecNumber evidence="4">3.4.11.9</ecNumber>
    </recommendedName>
</protein>
<dbReference type="PANTHER" id="PTHR43226:SF4">
    <property type="entry name" value="XAA-PRO AMINOPEPTIDASE 3"/>
    <property type="match status" value="1"/>
</dbReference>
<dbReference type="GO" id="GO:0070006">
    <property type="term" value="F:metalloaminopeptidase activity"/>
    <property type="evidence" value="ECO:0007669"/>
    <property type="project" value="InterPro"/>
</dbReference>
<keyword evidence="7" id="KW-0464">Manganese</keyword>
<keyword evidence="10" id="KW-1185">Reference proteome</keyword>
<comment type="cofactor">
    <cofactor evidence="2">
        <name>Mn(2+)</name>
        <dbReference type="ChEBI" id="CHEBI:29035"/>
    </cofactor>
</comment>
<dbReference type="Gene3D" id="3.90.230.10">
    <property type="entry name" value="Creatinase/methionine aminopeptidase superfamily"/>
    <property type="match status" value="1"/>
</dbReference>
<dbReference type="RefSeq" id="WP_096686570.1">
    <property type="nucleotide sequence ID" value="NZ_AP014564.1"/>
</dbReference>
<dbReference type="Pfam" id="PF00557">
    <property type="entry name" value="Peptidase_M24"/>
    <property type="match status" value="1"/>
</dbReference>
<dbReference type="GO" id="GO:0030145">
    <property type="term" value="F:manganese ion binding"/>
    <property type="evidence" value="ECO:0007669"/>
    <property type="project" value="InterPro"/>
</dbReference>
<proteinExistence type="inferred from homology"/>
<dbReference type="EMBL" id="AP014564">
    <property type="protein sequence ID" value="BAV95069.1"/>
    <property type="molecule type" value="Genomic_DNA"/>
</dbReference>
<comment type="similarity">
    <text evidence="3">Belongs to the peptidase M24B family.</text>
</comment>
<dbReference type="InterPro" id="IPR036005">
    <property type="entry name" value="Creatinase/aminopeptidase-like"/>
</dbReference>
<evidence type="ECO:0000259" key="8">
    <source>
        <dbReference type="SMART" id="SM01011"/>
    </source>
</evidence>
<evidence type="ECO:0000313" key="10">
    <source>
        <dbReference type="Proteomes" id="UP000243197"/>
    </source>
</evidence>
<evidence type="ECO:0000256" key="1">
    <source>
        <dbReference type="ARBA" id="ARBA00001424"/>
    </source>
</evidence>
<dbReference type="SUPFAM" id="SSF55920">
    <property type="entry name" value="Creatinase/aminopeptidase"/>
    <property type="match status" value="1"/>
</dbReference>
<comment type="catalytic activity">
    <reaction evidence="1">
        <text>Release of any N-terminal amino acid, including proline, that is linked to proline, even from a dipeptide or tripeptide.</text>
        <dbReference type="EC" id="3.4.11.9"/>
    </reaction>
</comment>
<gene>
    <name evidence="9" type="ORF">JBKA6_1056</name>
</gene>
<dbReference type="Proteomes" id="UP000243197">
    <property type="component" value="Chromosome"/>
</dbReference>
<organism evidence="9 10">
    <name type="scientific">Ichthyobacterium seriolicida</name>
    <dbReference type="NCBI Taxonomy" id="242600"/>
    <lineage>
        <taxon>Bacteria</taxon>
        <taxon>Pseudomonadati</taxon>
        <taxon>Bacteroidota</taxon>
        <taxon>Flavobacteriia</taxon>
        <taxon>Flavobacteriales</taxon>
        <taxon>Ichthyobacteriaceae</taxon>
        <taxon>Ichthyobacterium</taxon>
    </lineage>
</organism>
<name>A0A1J1E287_9FLAO</name>
<keyword evidence="5" id="KW-0479">Metal-binding</keyword>
<dbReference type="Gene3D" id="3.40.350.10">
    <property type="entry name" value="Creatinase/prolidase N-terminal domain"/>
    <property type="match status" value="1"/>
</dbReference>
<dbReference type="InterPro" id="IPR052433">
    <property type="entry name" value="X-Pro_dipept-like"/>
</dbReference>
<dbReference type="OrthoDB" id="9806388at2"/>
<evidence type="ECO:0000256" key="2">
    <source>
        <dbReference type="ARBA" id="ARBA00001936"/>
    </source>
</evidence>
<dbReference type="SUPFAM" id="SSF53092">
    <property type="entry name" value="Creatinase/prolidase N-terminal domain"/>
    <property type="match status" value="1"/>
</dbReference>
<dbReference type="CDD" id="cd01087">
    <property type="entry name" value="Prolidase"/>
    <property type="match status" value="1"/>
</dbReference>
<keyword evidence="9" id="KW-0031">Aminopeptidase</keyword>
<evidence type="ECO:0000256" key="3">
    <source>
        <dbReference type="ARBA" id="ARBA00008766"/>
    </source>
</evidence>
<evidence type="ECO:0000256" key="6">
    <source>
        <dbReference type="ARBA" id="ARBA00022801"/>
    </source>
</evidence>
<evidence type="ECO:0000256" key="5">
    <source>
        <dbReference type="ARBA" id="ARBA00022723"/>
    </source>
</evidence>